<proteinExistence type="predicted"/>
<dbReference type="Proteomes" id="UP001201262">
    <property type="component" value="Unassembled WGS sequence"/>
</dbReference>
<evidence type="ECO:0000313" key="3">
    <source>
        <dbReference type="Proteomes" id="UP001201262"/>
    </source>
</evidence>
<accession>A0AAD4L674</accession>
<feature type="compositionally biased region" description="Basic and acidic residues" evidence="1">
    <location>
        <begin position="304"/>
        <end position="327"/>
    </location>
</feature>
<sequence length="384" mass="42071">MSNFNSRSWRKWRLARFGPVGDEESQMNDSSSHSPHAGGGQQHIAVNLHDALDTNKKSQLENEERKSSDEAGGSPAEADTAVDRDLANSLKASPPGDIQPLRKGDTVVPSGSMTLMSDPTYSLPNGAIGFSPTPQGSKPAAEYHGDTSPIPTDGVSIFERIGSPKPKEVSDSKIQANSGYNGVSAAPFLQLIRHDLWNSTKIMSSITTLLPFGIATGQKAGEAPNGKLPNLPNDVNVGEPQVNRIYYRKQTAKNDPFSRLISLPNFFSAARSNDAPKALDNYDKDLVYGDYYPVQDSGRKNKLRVHETKGKGGTEENSKESVFEEKRRSKGKKKESNTNWFISKDVSTRTDRRMAQESGHAAHFRRGAGYQQQSIFSRVTQAFL</sequence>
<dbReference type="EMBL" id="JAJTJA010000001">
    <property type="protein sequence ID" value="KAH8705335.1"/>
    <property type="molecule type" value="Genomic_DNA"/>
</dbReference>
<keyword evidence="3" id="KW-1185">Reference proteome</keyword>
<feature type="compositionally biased region" description="Basic and acidic residues" evidence="1">
    <location>
        <begin position="50"/>
        <end position="69"/>
    </location>
</feature>
<feature type="region of interest" description="Disordered" evidence="1">
    <location>
        <begin position="304"/>
        <end position="336"/>
    </location>
</feature>
<protein>
    <submittedName>
        <fullName evidence="2">Uncharacterized protein</fullName>
    </submittedName>
</protein>
<feature type="region of interest" description="Disordered" evidence="1">
    <location>
        <begin position="127"/>
        <end position="151"/>
    </location>
</feature>
<dbReference type="AlphaFoldDB" id="A0AAD4L674"/>
<organism evidence="2 3">
    <name type="scientific">Talaromyces proteolyticus</name>
    <dbReference type="NCBI Taxonomy" id="1131652"/>
    <lineage>
        <taxon>Eukaryota</taxon>
        <taxon>Fungi</taxon>
        <taxon>Dikarya</taxon>
        <taxon>Ascomycota</taxon>
        <taxon>Pezizomycotina</taxon>
        <taxon>Eurotiomycetes</taxon>
        <taxon>Eurotiomycetidae</taxon>
        <taxon>Eurotiales</taxon>
        <taxon>Trichocomaceae</taxon>
        <taxon>Talaromyces</taxon>
        <taxon>Talaromyces sect. Bacilispori</taxon>
    </lineage>
</organism>
<dbReference type="GeneID" id="70239564"/>
<feature type="region of interest" description="Disordered" evidence="1">
    <location>
        <begin position="20"/>
        <end position="115"/>
    </location>
</feature>
<name>A0AAD4L674_9EURO</name>
<comment type="caution">
    <text evidence="2">The sequence shown here is derived from an EMBL/GenBank/DDBJ whole genome shotgun (WGS) entry which is preliminary data.</text>
</comment>
<reference evidence="2" key="1">
    <citation type="submission" date="2021-12" db="EMBL/GenBank/DDBJ databases">
        <title>Convergent genome expansion in fungi linked to evolution of root-endophyte symbiosis.</title>
        <authorList>
            <consortium name="DOE Joint Genome Institute"/>
            <person name="Ke Y.-H."/>
            <person name="Bonito G."/>
            <person name="Liao H.-L."/>
            <person name="Looney B."/>
            <person name="Rojas-Flechas A."/>
            <person name="Nash J."/>
            <person name="Hameed K."/>
            <person name="Schadt C."/>
            <person name="Martin F."/>
            <person name="Crous P.W."/>
            <person name="Miettinen O."/>
            <person name="Magnuson J.K."/>
            <person name="Labbe J."/>
            <person name="Jacobson D."/>
            <person name="Doktycz M.J."/>
            <person name="Veneault-Fourrey C."/>
            <person name="Kuo A."/>
            <person name="Mondo S."/>
            <person name="Calhoun S."/>
            <person name="Riley R."/>
            <person name="Ohm R."/>
            <person name="LaButti K."/>
            <person name="Andreopoulos B."/>
            <person name="Pangilinan J."/>
            <person name="Nolan M."/>
            <person name="Tritt A."/>
            <person name="Clum A."/>
            <person name="Lipzen A."/>
            <person name="Daum C."/>
            <person name="Barry K."/>
            <person name="Grigoriev I.V."/>
            <person name="Vilgalys R."/>
        </authorList>
    </citation>
    <scope>NUCLEOTIDE SEQUENCE</scope>
    <source>
        <strain evidence="2">PMI_201</strain>
    </source>
</reference>
<evidence type="ECO:0000313" key="2">
    <source>
        <dbReference type="EMBL" id="KAH8705335.1"/>
    </source>
</evidence>
<gene>
    <name evidence="2" type="ORF">BGW36DRAFT_11946</name>
</gene>
<dbReference type="RefSeq" id="XP_046077956.1">
    <property type="nucleotide sequence ID" value="XM_046209277.1"/>
</dbReference>
<evidence type="ECO:0000256" key="1">
    <source>
        <dbReference type="SAM" id="MobiDB-lite"/>
    </source>
</evidence>